<accession>A0AAE1GCZ3</accession>
<evidence type="ECO:0000313" key="1">
    <source>
        <dbReference type="EMBL" id="KAK3889517.1"/>
    </source>
</evidence>
<proteinExistence type="predicted"/>
<keyword evidence="2" id="KW-1185">Reference proteome</keyword>
<evidence type="ECO:0000313" key="2">
    <source>
        <dbReference type="Proteomes" id="UP001286313"/>
    </source>
</evidence>
<name>A0AAE1GCZ3_PETCI</name>
<protein>
    <submittedName>
        <fullName evidence="1">Uncharacterized protein</fullName>
    </submittedName>
</protein>
<reference evidence="1" key="1">
    <citation type="submission" date="2023-10" db="EMBL/GenBank/DDBJ databases">
        <title>Genome assemblies of two species of porcelain crab, Petrolisthes cinctipes and Petrolisthes manimaculis (Anomura: Porcellanidae).</title>
        <authorList>
            <person name="Angst P."/>
        </authorList>
    </citation>
    <scope>NUCLEOTIDE SEQUENCE</scope>
    <source>
        <strain evidence="1">PB745_01</strain>
        <tissue evidence="1">Gill</tissue>
    </source>
</reference>
<organism evidence="1 2">
    <name type="scientific">Petrolisthes cinctipes</name>
    <name type="common">Flat porcelain crab</name>
    <dbReference type="NCBI Taxonomy" id="88211"/>
    <lineage>
        <taxon>Eukaryota</taxon>
        <taxon>Metazoa</taxon>
        <taxon>Ecdysozoa</taxon>
        <taxon>Arthropoda</taxon>
        <taxon>Crustacea</taxon>
        <taxon>Multicrustacea</taxon>
        <taxon>Malacostraca</taxon>
        <taxon>Eumalacostraca</taxon>
        <taxon>Eucarida</taxon>
        <taxon>Decapoda</taxon>
        <taxon>Pleocyemata</taxon>
        <taxon>Anomura</taxon>
        <taxon>Galatheoidea</taxon>
        <taxon>Porcellanidae</taxon>
        <taxon>Petrolisthes</taxon>
    </lineage>
</organism>
<dbReference type="EMBL" id="JAWQEG010000481">
    <property type="protein sequence ID" value="KAK3889517.1"/>
    <property type="molecule type" value="Genomic_DNA"/>
</dbReference>
<gene>
    <name evidence="1" type="ORF">Pcinc_006489</name>
</gene>
<dbReference type="AlphaFoldDB" id="A0AAE1GCZ3"/>
<comment type="caution">
    <text evidence="1">The sequence shown here is derived from an EMBL/GenBank/DDBJ whole genome shotgun (WGS) entry which is preliminary data.</text>
</comment>
<sequence length="130" mass="14998">MALFMEKVQKEESINTRSSLGRRVTTSSLVDHTRRRPLRDHSAKEVRNFRSSLTTTTITHHDILLNCDFVNTQVKEKKIFLTEHLSDITLSFISLLLLTSRNHSPVKEDHLEHMGTVNQVTIDGIYVKEI</sequence>
<dbReference type="Proteomes" id="UP001286313">
    <property type="component" value="Unassembled WGS sequence"/>
</dbReference>